<reference evidence="2" key="2">
    <citation type="submission" date="2020-11" db="EMBL/GenBank/DDBJ databases">
        <authorList>
            <person name="McCartney M.A."/>
            <person name="Auch B."/>
            <person name="Kono T."/>
            <person name="Mallez S."/>
            <person name="Becker A."/>
            <person name="Gohl D.M."/>
            <person name="Silverstein K.A.T."/>
            <person name="Koren S."/>
            <person name="Bechman K.B."/>
            <person name="Herman A."/>
            <person name="Abrahante J.E."/>
            <person name="Garbe J."/>
        </authorList>
    </citation>
    <scope>NUCLEOTIDE SEQUENCE</scope>
    <source>
        <strain evidence="2">Duluth1</strain>
        <tissue evidence="2">Whole animal</tissue>
    </source>
</reference>
<evidence type="ECO:0000313" key="3">
    <source>
        <dbReference type="Proteomes" id="UP000828390"/>
    </source>
</evidence>
<comment type="caution">
    <text evidence="2">The sequence shown here is derived from an EMBL/GenBank/DDBJ whole genome shotgun (WGS) entry which is preliminary data.</text>
</comment>
<dbReference type="PANTHER" id="PTHR33066">
    <property type="entry name" value="INTEGRASE_SAM-LIKE_N DOMAIN-CONTAINING PROTEIN"/>
    <property type="match status" value="1"/>
</dbReference>
<proteinExistence type="predicted"/>
<name>A0A9D4MM44_DREPO</name>
<gene>
    <name evidence="2" type="ORF">DPMN_002834</name>
</gene>
<feature type="region of interest" description="Disordered" evidence="1">
    <location>
        <begin position="30"/>
        <end position="73"/>
    </location>
</feature>
<sequence>MFRTNCLSTSFHKNIVSCCSLSKSKSHTISSVSGRLDTTESRKTNITNRKRDNAQSSSESRFHNKQKQIHSHSCTDSDIFRNSFSIKERPGLSNGRKISEISEGNSSTNQWLHKSKTIFGSSWNDGIHTRNCTKCKTVYETPSNAFVTKLESSQNVSALGGPMYTVCEIQSPLVVTSSQFSKRGIFATNSTADNNDLRCINGGMGWFCEQPSSTGCLVQEPEYRAYKLSGIEGGTSVIGKFCSDIKEQTCIDSIRQFQHSSIFEQTGRYKIDETLRISSENLVPSSTPQYEIEISTYQGADKCISGFSQPTPTSGYRMVTEQDCSEPSVLDVGDSANRFVCDSREQTMSSVLLMESRYISTDTGCSVHKLGRHDGICISTHKSVGQGTQTHDEVSVRIDSDSTNVGTSALVSNDSSVVDISTSQASRNGRFIGSERDVTSESKISKTDCMEIIDKRYETEGFSRQTRKLLCSSWRIGTQKDYRCKV</sequence>
<feature type="compositionally biased region" description="Basic and acidic residues" evidence="1">
    <location>
        <begin position="37"/>
        <end position="53"/>
    </location>
</feature>
<accession>A0A9D4MM44</accession>
<protein>
    <submittedName>
        <fullName evidence="2">Uncharacterized protein</fullName>
    </submittedName>
</protein>
<evidence type="ECO:0000313" key="2">
    <source>
        <dbReference type="EMBL" id="KAH3878933.1"/>
    </source>
</evidence>
<dbReference type="Proteomes" id="UP000828390">
    <property type="component" value="Unassembled WGS sequence"/>
</dbReference>
<evidence type="ECO:0000256" key="1">
    <source>
        <dbReference type="SAM" id="MobiDB-lite"/>
    </source>
</evidence>
<dbReference type="PANTHER" id="PTHR33066:SF2">
    <property type="entry name" value="FILAGGRIN-2-LIKE"/>
    <property type="match status" value="1"/>
</dbReference>
<keyword evidence="3" id="KW-1185">Reference proteome</keyword>
<dbReference type="EMBL" id="JAIWYP010000001">
    <property type="protein sequence ID" value="KAH3878933.1"/>
    <property type="molecule type" value="Genomic_DNA"/>
</dbReference>
<reference evidence="2" key="1">
    <citation type="journal article" date="2019" name="bioRxiv">
        <title>The Genome of the Zebra Mussel, Dreissena polymorpha: A Resource for Invasive Species Research.</title>
        <authorList>
            <person name="McCartney M.A."/>
            <person name="Auch B."/>
            <person name="Kono T."/>
            <person name="Mallez S."/>
            <person name="Zhang Y."/>
            <person name="Obille A."/>
            <person name="Becker A."/>
            <person name="Abrahante J.E."/>
            <person name="Garbe J."/>
            <person name="Badalamenti J.P."/>
            <person name="Herman A."/>
            <person name="Mangelson H."/>
            <person name="Liachko I."/>
            <person name="Sullivan S."/>
            <person name="Sone E.D."/>
            <person name="Koren S."/>
            <person name="Silverstein K.A.T."/>
            <person name="Beckman K.B."/>
            <person name="Gohl D.M."/>
        </authorList>
    </citation>
    <scope>NUCLEOTIDE SEQUENCE</scope>
    <source>
        <strain evidence="2">Duluth1</strain>
        <tissue evidence="2">Whole animal</tissue>
    </source>
</reference>
<dbReference type="AlphaFoldDB" id="A0A9D4MM44"/>
<organism evidence="2 3">
    <name type="scientific">Dreissena polymorpha</name>
    <name type="common">Zebra mussel</name>
    <name type="synonym">Mytilus polymorpha</name>
    <dbReference type="NCBI Taxonomy" id="45954"/>
    <lineage>
        <taxon>Eukaryota</taxon>
        <taxon>Metazoa</taxon>
        <taxon>Spiralia</taxon>
        <taxon>Lophotrochozoa</taxon>
        <taxon>Mollusca</taxon>
        <taxon>Bivalvia</taxon>
        <taxon>Autobranchia</taxon>
        <taxon>Heteroconchia</taxon>
        <taxon>Euheterodonta</taxon>
        <taxon>Imparidentia</taxon>
        <taxon>Neoheterodontei</taxon>
        <taxon>Myida</taxon>
        <taxon>Dreissenoidea</taxon>
        <taxon>Dreissenidae</taxon>
        <taxon>Dreissena</taxon>
    </lineage>
</organism>